<name>A0A328BM40_9CAUL</name>
<accession>A0A328BM40</accession>
<dbReference type="PANTHER" id="PTHR30163">
    <property type="entry name" value="MEMBRANE-BOUND LYTIC MUREIN TRANSGLYCOSYLASE B"/>
    <property type="match status" value="1"/>
</dbReference>
<dbReference type="InterPro" id="IPR036365">
    <property type="entry name" value="PGBD-like_sf"/>
</dbReference>
<comment type="caution">
    <text evidence="3">The sequence shown here is derived from an EMBL/GenBank/DDBJ whole genome shotgun (WGS) entry which is preliminary data.</text>
</comment>
<evidence type="ECO:0000259" key="2">
    <source>
        <dbReference type="Pfam" id="PF13406"/>
    </source>
</evidence>
<dbReference type="NCBIfam" id="TIGR02283">
    <property type="entry name" value="MltB_2"/>
    <property type="match status" value="1"/>
</dbReference>
<feature type="domain" description="Peptidoglycan binding-like" evidence="1">
    <location>
        <begin position="371"/>
        <end position="424"/>
    </location>
</feature>
<dbReference type="Gene3D" id="1.10.101.10">
    <property type="entry name" value="PGBD-like superfamily/PGBD"/>
    <property type="match status" value="1"/>
</dbReference>
<dbReference type="SUPFAM" id="SSF53955">
    <property type="entry name" value="Lysozyme-like"/>
    <property type="match status" value="1"/>
</dbReference>
<proteinExistence type="predicted"/>
<dbReference type="GO" id="GO:0009253">
    <property type="term" value="P:peptidoglycan catabolic process"/>
    <property type="evidence" value="ECO:0007669"/>
    <property type="project" value="TreeGrafter"/>
</dbReference>
<dbReference type="EMBL" id="QFYS01000002">
    <property type="protein sequence ID" value="RAK67511.1"/>
    <property type="molecule type" value="Genomic_DNA"/>
</dbReference>
<evidence type="ECO:0000313" key="4">
    <source>
        <dbReference type="Proteomes" id="UP000249524"/>
    </source>
</evidence>
<dbReference type="Pfam" id="PF13406">
    <property type="entry name" value="SLT_2"/>
    <property type="match status" value="1"/>
</dbReference>
<dbReference type="Gene3D" id="1.10.530.10">
    <property type="match status" value="1"/>
</dbReference>
<gene>
    <name evidence="3" type="ORF">DJ019_06270</name>
</gene>
<dbReference type="InterPro" id="IPR031304">
    <property type="entry name" value="SLT_2"/>
</dbReference>
<dbReference type="Gene3D" id="1.10.8.350">
    <property type="entry name" value="Bacterial muramidase"/>
    <property type="match status" value="1"/>
</dbReference>
<dbReference type="InterPro" id="IPR002477">
    <property type="entry name" value="Peptidoglycan-bd-like"/>
</dbReference>
<organism evidence="3 4">
    <name type="scientific">Phenylobacterium kunshanense</name>
    <dbReference type="NCBI Taxonomy" id="1445034"/>
    <lineage>
        <taxon>Bacteria</taxon>
        <taxon>Pseudomonadati</taxon>
        <taxon>Pseudomonadota</taxon>
        <taxon>Alphaproteobacteria</taxon>
        <taxon>Caulobacterales</taxon>
        <taxon>Caulobacteraceae</taxon>
        <taxon>Phenylobacterium</taxon>
    </lineage>
</organism>
<dbReference type="InterPro" id="IPR023346">
    <property type="entry name" value="Lysozyme-like_dom_sf"/>
</dbReference>
<protein>
    <submittedName>
        <fullName evidence="3">Lytic murein transglycosylase</fullName>
    </submittedName>
</protein>
<dbReference type="GO" id="GO:0008933">
    <property type="term" value="F:peptidoglycan lytic transglycosylase activity"/>
    <property type="evidence" value="ECO:0007669"/>
    <property type="project" value="TreeGrafter"/>
</dbReference>
<dbReference type="PANTHER" id="PTHR30163:SF8">
    <property type="entry name" value="LYTIC MUREIN TRANSGLYCOSYLASE"/>
    <property type="match status" value="1"/>
</dbReference>
<dbReference type="OrthoDB" id="9808544at2"/>
<evidence type="ECO:0000259" key="1">
    <source>
        <dbReference type="Pfam" id="PF01471"/>
    </source>
</evidence>
<dbReference type="InterPro" id="IPR043426">
    <property type="entry name" value="MltB-like"/>
</dbReference>
<dbReference type="PROSITE" id="PS51257">
    <property type="entry name" value="PROKAR_LIPOPROTEIN"/>
    <property type="match status" value="1"/>
</dbReference>
<dbReference type="RefSeq" id="WP_111275122.1">
    <property type="nucleotide sequence ID" value="NZ_QFYS01000002.1"/>
</dbReference>
<feature type="domain" description="Transglycosylase SLT" evidence="2">
    <location>
        <begin position="58"/>
        <end position="349"/>
    </location>
</feature>
<keyword evidence="4" id="KW-1185">Reference proteome</keyword>
<reference evidence="3 4" key="1">
    <citation type="submission" date="2018-05" db="EMBL/GenBank/DDBJ databases">
        <authorList>
            <person name="Lanie J.A."/>
            <person name="Ng W.-L."/>
            <person name="Kazmierczak K.M."/>
            <person name="Andrzejewski T.M."/>
            <person name="Davidsen T.M."/>
            <person name="Wayne K.J."/>
            <person name="Tettelin H."/>
            <person name="Glass J.I."/>
            <person name="Rusch D."/>
            <person name="Podicherti R."/>
            <person name="Tsui H.-C.T."/>
            <person name="Winkler M.E."/>
        </authorList>
    </citation>
    <scope>NUCLEOTIDE SEQUENCE [LARGE SCALE GENOMIC DNA]</scope>
    <source>
        <strain evidence="3 4">BUT-10</strain>
    </source>
</reference>
<dbReference type="Pfam" id="PF01471">
    <property type="entry name" value="PG_binding_1"/>
    <property type="match status" value="1"/>
</dbReference>
<dbReference type="InterPro" id="IPR011970">
    <property type="entry name" value="MltB_2"/>
</dbReference>
<dbReference type="AlphaFoldDB" id="A0A328BM40"/>
<dbReference type="InterPro" id="IPR036366">
    <property type="entry name" value="PGBDSf"/>
</dbReference>
<dbReference type="SUPFAM" id="SSF47090">
    <property type="entry name" value="PGBD-like"/>
    <property type="match status" value="1"/>
</dbReference>
<evidence type="ECO:0000313" key="3">
    <source>
        <dbReference type="EMBL" id="RAK67511.1"/>
    </source>
</evidence>
<sequence>MRRSLLVPVLVLSGCATPPRPLPQAPAPVVAAPAASQAAVPAAQPSIAPPTASGDMIFDAWASEFQGRALAAGVDPDVLRREMAGLSPDPRVAALDSRQPEFSKPIGDYLRGVVTADRQTIGQRRAASVAEFGAIEQRFGVPREILLGVWALESGFGSLQGDNDVLRSLATLAAQGRRRAWAEGEMIAALKIIQSGEHPRARLKGSWAGAMGQTQFIPTTFLSTAVDQDGDGRRDIWGSAPDALASAANLLAKAGWARGQSWAREVTVPAGFDFSLTEGPQETPDWWAQKGVRRADGQVWSAADATAKAQFIAPAGAGGPLFLVFPNHFAIRQYNNSIAYALGVGLLADRIGGAPPLSRPWPAETPLALVDRMTAQRALAALGFDPGAPDGVVGMGTRKALREWQKARGLTADGYLSPDMVRRLKAEADAKPATAP</sequence>
<dbReference type="Proteomes" id="UP000249524">
    <property type="component" value="Unassembled WGS sequence"/>
</dbReference>